<comment type="caution">
    <text evidence="2">The sequence shown here is derived from an EMBL/GenBank/DDBJ whole genome shotgun (WGS) entry which is preliminary data.</text>
</comment>
<dbReference type="RefSeq" id="WP_202834599.1">
    <property type="nucleotide sequence ID" value="NZ_JAETWB010000025.1"/>
</dbReference>
<dbReference type="PANTHER" id="PTHR33490:SF12">
    <property type="entry name" value="BLL5557 PROTEIN"/>
    <property type="match status" value="1"/>
</dbReference>
<evidence type="ECO:0000313" key="2">
    <source>
        <dbReference type="EMBL" id="MBL6081377.1"/>
    </source>
</evidence>
<feature type="domain" description="Transglutaminase-like" evidence="1">
    <location>
        <begin position="161"/>
        <end position="227"/>
    </location>
</feature>
<dbReference type="SUPFAM" id="SSF54001">
    <property type="entry name" value="Cysteine proteinases"/>
    <property type="match status" value="1"/>
</dbReference>
<organism evidence="2 3">
    <name type="scientific">Belnapia arida</name>
    <dbReference type="NCBI Taxonomy" id="2804533"/>
    <lineage>
        <taxon>Bacteria</taxon>
        <taxon>Pseudomonadati</taxon>
        <taxon>Pseudomonadota</taxon>
        <taxon>Alphaproteobacteria</taxon>
        <taxon>Acetobacterales</taxon>
        <taxon>Roseomonadaceae</taxon>
        <taxon>Belnapia</taxon>
    </lineage>
</organism>
<dbReference type="InterPro" id="IPR038765">
    <property type="entry name" value="Papain-like_cys_pep_sf"/>
</dbReference>
<evidence type="ECO:0000259" key="1">
    <source>
        <dbReference type="SMART" id="SM00460"/>
    </source>
</evidence>
<dbReference type="Gene3D" id="3.10.620.30">
    <property type="match status" value="1"/>
</dbReference>
<dbReference type="EMBL" id="JAETWB010000025">
    <property type="protein sequence ID" value="MBL6081377.1"/>
    <property type="molecule type" value="Genomic_DNA"/>
</dbReference>
<proteinExistence type="predicted"/>
<name>A0ABS1U9L6_9PROT</name>
<accession>A0ABS1U9L6</accession>
<keyword evidence="3" id="KW-1185">Reference proteome</keyword>
<dbReference type="Pfam" id="PF01841">
    <property type="entry name" value="Transglut_core"/>
    <property type="match status" value="1"/>
</dbReference>
<dbReference type="Proteomes" id="UP000660885">
    <property type="component" value="Unassembled WGS sequence"/>
</dbReference>
<dbReference type="SMART" id="SM00460">
    <property type="entry name" value="TGc"/>
    <property type="match status" value="1"/>
</dbReference>
<evidence type="ECO:0000313" key="3">
    <source>
        <dbReference type="Proteomes" id="UP000660885"/>
    </source>
</evidence>
<sequence>MHIRIGYKLTYDFPMPVDAVFLLNVHPSRTADLVSPDGVVVTPFLPVHFYTDGFGNTCQRISAPAGRFTLTADAVIRDSGLPDVVAPHARQVAVAEVPDDALIFLLASRYCDTEALSDMAWQTFGNTPMGWARVQAICDFVHNRIRFDYQRARNTRTASEGYQEQVGVCRDFTHLAVTLCRCMNIPARYCTGYLGDIGVPAVPDPMDWSAWFEVYLDGGWYTFDARHNKPRIGRVLMARGRDAADVAISTTFGPSTLVGFQVWTDEVQEQGGGASA</sequence>
<dbReference type="PANTHER" id="PTHR33490">
    <property type="entry name" value="BLR5614 PROTEIN-RELATED"/>
    <property type="match status" value="1"/>
</dbReference>
<protein>
    <submittedName>
        <fullName evidence="2">Transglutaminase family protein</fullName>
    </submittedName>
</protein>
<gene>
    <name evidence="2" type="ORF">JMJ56_25610</name>
</gene>
<dbReference type="Gene3D" id="2.60.40.2250">
    <property type="match status" value="1"/>
</dbReference>
<dbReference type="InterPro" id="IPR002931">
    <property type="entry name" value="Transglutaminase-like"/>
</dbReference>
<reference evidence="2 3" key="1">
    <citation type="submission" date="2021-01" db="EMBL/GenBank/DDBJ databases">
        <title>Belnapia mucosa sp. nov. and Belnapia arida sp. nov., isolated from the Tabernas Desert (Almeria, Spain).</title>
        <authorList>
            <person name="Molina-Menor E."/>
            <person name="Vidal-Verdu A."/>
            <person name="Calonge A."/>
            <person name="Satari L."/>
            <person name="Pereto J."/>
            <person name="Porcar M."/>
        </authorList>
    </citation>
    <scope>NUCLEOTIDE SEQUENCE [LARGE SCALE GENOMIC DNA]</scope>
    <source>
        <strain evidence="2 3">T18</strain>
    </source>
</reference>